<evidence type="ECO:0000313" key="4">
    <source>
        <dbReference type="Proteomes" id="UP001056291"/>
    </source>
</evidence>
<reference evidence="3" key="1">
    <citation type="submission" date="2022-06" db="EMBL/GenBank/DDBJ databases">
        <title>Sneathiella actinostolidae sp. nov., isolated from a sea anemonein the Western Pacific Ocean.</title>
        <authorList>
            <person name="Wei M.J."/>
        </authorList>
    </citation>
    <scope>NUCLEOTIDE SEQUENCE</scope>
    <source>
        <strain evidence="3">PHK-P5</strain>
    </source>
</reference>
<gene>
    <name evidence="3" type="ORF">NBZ79_14800</name>
</gene>
<dbReference type="SUPFAM" id="SSF52833">
    <property type="entry name" value="Thioredoxin-like"/>
    <property type="match status" value="1"/>
</dbReference>
<evidence type="ECO:0000259" key="2">
    <source>
        <dbReference type="Pfam" id="PF01323"/>
    </source>
</evidence>
<sequence length="216" mass="24284">MTHSVDLFYSYRSPYSYLATGRIVDLRREYDLAVNVRPVYPIAIRNPDFFSQINPLWIPYLLKDVQRVGDMNGTPISWPSPDPVAMNNVTREIPAEQPHIHRLTHLGIAASETGDGLAFTDEISKLIWNGDTKGWHEGDHLARAAERAGFDLAHLDSLIDGQFDAYAAKTGENQKALEASGHWGVPTLAYKNEAFFGQDRIDTCLWRMGQDGLAKR</sequence>
<dbReference type="EC" id="5.99.1.4" evidence="1"/>
<keyword evidence="1" id="KW-0413">Isomerase</keyword>
<comment type="catalytic activity">
    <reaction evidence="1">
        <text>2-hydroxychromene-2-carboxylate = (3E)-4-(2-hydroxyphenyl)-2-oxobut-3-enoate</text>
        <dbReference type="Rhea" id="RHEA:27401"/>
        <dbReference type="ChEBI" id="CHEBI:59350"/>
        <dbReference type="ChEBI" id="CHEBI:59353"/>
        <dbReference type="EC" id="5.99.1.4"/>
    </reaction>
</comment>
<dbReference type="Pfam" id="PF01323">
    <property type="entry name" value="DSBA"/>
    <property type="match status" value="1"/>
</dbReference>
<organism evidence="3 4">
    <name type="scientific">Sneathiella marina</name>
    <dbReference type="NCBI Taxonomy" id="2950108"/>
    <lineage>
        <taxon>Bacteria</taxon>
        <taxon>Pseudomonadati</taxon>
        <taxon>Pseudomonadota</taxon>
        <taxon>Alphaproteobacteria</taxon>
        <taxon>Sneathiellales</taxon>
        <taxon>Sneathiellaceae</taxon>
        <taxon>Sneathiella</taxon>
    </lineage>
</organism>
<proteinExistence type="inferred from homology"/>
<name>A0ABY4W029_9PROT</name>
<dbReference type="InterPro" id="IPR036249">
    <property type="entry name" value="Thioredoxin-like_sf"/>
</dbReference>
<evidence type="ECO:0000313" key="3">
    <source>
        <dbReference type="EMBL" id="USG60438.1"/>
    </source>
</evidence>
<keyword evidence="4" id="KW-1185">Reference proteome</keyword>
<accession>A0ABY4W029</accession>
<dbReference type="PIRSF" id="PIRSF006386">
    <property type="entry name" value="HCCAis_GSTk"/>
    <property type="match status" value="1"/>
</dbReference>
<dbReference type="InterPro" id="IPR014440">
    <property type="entry name" value="HCCAis_GSTk"/>
</dbReference>
<dbReference type="EMBL" id="CP098747">
    <property type="protein sequence ID" value="USG60438.1"/>
    <property type="molecule type" value="Genomic_DNA"/>
</dbReference>
<protein>
    <recommendedName>
        <fullName evidence="1">2-hydroxychromene-2-carboxylate isomerase</fullName>
        <ecNumber evidence="1">5.99.1.4</ecNumber>
    </recommendedName>
</protein>
<feature type="domain" description="DSBA-like thioredoxin" evidence="2">
    <location>
        <begin position="5"/>
        <end position="204"/>
    </location>
</feature>
<dbReference type="RefSeq" id="WP_251933319.1">
    <property type="nucleotide sequence ID" value="NZ_CP098747.1"/>
</dbReference>
<dbReference type="Gene3D" id="3.40.30.10">
    <property type="entry name" value="Glutaredoxin"/>
    <property type="match status" value="1"/>
</dbReference>
<dbReference type="PANTHER" id="PTHR42943:SF2">
    <property type="entry name" value="GLUTATHIONE S-TRANSFERASE KAPPA 1"/>
    <property type="match status" value="1"/>
</dbReference>
<dbReference type="InterPro" id="IPR001853">
    <property type="entry name" value="DSBA-like_thioredoxin_dom"/>
</dbReference>
<comment type="similarity">
    <text evidence="1">Belongs to the GST superfamily. NadH family.</text>
</comment>
<dbReference type="PANTHER" id="PTHR42943">
    <property type="entry name" value="GLUTATHIONE S-TRANSFERASE KAPPA"/>
    <property type="match status" value="1"/>
</dbReference>
<dbReference type="Proteomes" id="UP001056291">
    <property type="component" value="Chromosome"/>
</dbReference>
<evidence type="ECO:0000256" key="1">
    <source>
        <dbReference type="PIRNR" id="PIRNR006386"/>
    </source>
</evidence>
<dbReference type="InterPro" id="IPR051924">
    <property type="entry name" value="GST_Kappa/NadH"/>
</dbReference>